<dbReference type="OrthoDB" id="10264062at2759"/>
<sequence>MGDHRERTAEELVRGCRPVTSARPPLSITRRGSSIVSSTEHTPLSRDFVYTLHHNFKSCLLYGKNNVGVANGDAPAVKGLFVLCACLNSIVLSFC</sequence>
<name>A0A3P7J8A9_STRVU</name>
<protein>
    <submittedName>
        <fullName evidence="1">Uncharacterized protein</fullName>
    </submittedName>
</protein>
<gene>
    <name evidence="1" type="ORF">SVUK_LOCUS7585</name>
</gene>
<keyword evidence="2" id="KW-1185">Reference proteome</keyword>
<reference evidence="1 2" key="1">
    <citation type="submission" date="2018-11" db="EMBL/GenBank/DDBJ databases">
        <authorList>
            <consortium name="Pathogen Informatics"/>
        </authorList>
    </citation>
    <scope>NUCLEOTIDE SEQUENCE [LARGE SCALE GENOMIC DNA]</scope>
</reference>
<proteinExistence type="predicted"/>
<accession>A0A3P7J8A9</accession>
<dbReference type="EMBL" id="UYYB01026124">
    <property type="protein sequence ID" value="VDM72587.1"/>
    <property type="molecule type" value="Genomic_DNA"/>
</dbReference>
<evidence type="ECO:0000313" key="1">
    <source>
        <dbReference type="EMBL" id="VDM72587.1"/>
    </source>
</evidence>
<dbReference type="AlphaFoldDB" id="A0A3P7J8A9"/>
<organism evidence="1 2">
    <name type="scientific">Strongylus vulgaris</name>
    <name type="common">Blood worm</name>
    <dbReference type="NCBI Taxonomy" id="40348"/>
    <lineage>
        <taxon>Eukaryota</taxon>
        <taxon>Metazoa</taxon>
        <taxon>Ecdysozoa</taxon>
        <taxon>Nematoda</taxon>
        <taxon>Chromadorea</taxon>
        <taxon>Rhabditida</taxon>
        <taxon>Rhabditina</taxon>
        <taxon>Rhabditomorpha</taxon>
        <taxon>Strongyloidea</taxon>
        <taxon>Strongylidae</taxon>
        <taxon>Strongylus</taxon>
    </lineage>
</organism>
<dbReference type="Proteomes" id="UP000270094">
    <property type="component" value="Unassembled WGS sequence"/>
</dbReference>
<evidence type="ECO:0000313" key="2">
    <source>
        <dbReference type="Proteomes" id="UP000270094"/>
    </source>
</evidence>